<feature type="transmembrane region" description="Helical" evidence="6">
    <location>
        <begin position="62"/>
        <end position="85"/>
    </location>
</feature>
<dbReference type="InterPro" id="IPR011051">
    <property type="entry name" value="RmlC_Cupin_sf"/>
</dbReference>
<dbReference type="Proteomes" id="UP000053317">
    <property type="component" value="Unassembled WGS sequence"/>
</dbReference>
<dbReference type="EMBL" id="LCWF01000036">
    <property type="protein sequence ID" value="KKY26287.1"/>
    <property type="molecule type" value="Genomic_DNA"/>
</dbReference>
<feature type="domain" description="Cupin type-1" evidence="7">
    <location>
        <begin position="118"/>
        <end position="262"/>
    </location>
</feature>
<dbReference type="InterPro" id="IPR001929">
    <property type="entry name" value="Germin"/>
</dbReference>
<accession>A0A0G2EUB3</accession>
<name>A0A0G2EUB3_PHACM</name>
<comment type="subcellular location">
    <subcellularLocation>
        <location evidence="1">Secreted</location>
    </subcellularLocation>
</comment>
<dbReference type="Gene3D" id="2.60.120.10">
    <property type="entry name" value="Jelly Rolls"/>
    <property type="match status" value="1"/>
</dbReference>
<keyword evidence="6" id="KW-0812">Transmembrane</keyword>
<proteinExistence type="inferred from homology"/>
<evidence type="ECO:0000256" key="4">
    <source>
        <dbReference type="ARBA" id="ARBA00022723"/>
    </source>
</evidence>
<dbReference type="AlphaFoldDB" id="A0A0G2EUB3"/>
<gene>
    <name evidence="8" type="ORF">UCRPC4_g01563</name>
</gene>
<evidence type="ECO:0000256" key="1">
    <source>
        <dbReference type="ARBA" id="ARBA00004613"/>
    </source>
</evidence>
<dbReference type="Pfam" id="PF00190">
    <property type="entry name" value="Cupin_1"/>
    <property type="match status" value="1"/>
</dbReference>
<dbReference type="CDD" id="cd02241">
    <property type="entry name" value="cupin_OxOx"/>
    <property type="match status" value="1"/>
</dbReference>
<evidence type="ECO:0000256" key="3">
    <source>
        <dbReference type="ARBA" id="ARBA00022525"/>
    </source>
</evidence>
<keyword evidence="6" id="KW-1133">Transmembrane helix</keyword>
<reference evidence="8 9" key="1">
    <citation type="submission" date="2015-05" db="EMBL/GenBank/DDBJ databases">
        <title>Distinctive expansion of gene families associated with plant cell wall degradation and secondary metabolism in the genomes of grapevine trunk pathogens.</title>
        <authorList>
            <person name="Lawrence D.P."/>
            <person name="Travadon R."/>
            <person name="Rolshausen P.E."/>
            <person name="Baumgartner K."/>
        </authorList>
    </citation>
    <scope>NUCLEOTIDE SEQUENCE [LARGE SCALE GENOMIC DNA]</scope>
    <source>
        <strain evidence="8">UCRPC4</strain>
    </source>
</reference>
<dbReference type="InterPro" id="IPR014710">
    <property type="entry name" value="RmlC-like_jellyroll"/>
</dbReference>
<keyword evidence="4" id="KW-0479">Metal-binding</keyword>
<dbReference type="SUPFAM" id="SSF51182">
    <property type="entry name" value="RmlC-like cupins"/>
    <property type="match status" value="1"/>
</dbReference>
<evidence type="ECO:0000256" key="6">
    <source>
        <dbReference type="SAM" id="Phobius"/>
    </source>
</evidence>
<comment type="caution">
    <text evidence="8">The sequence shown here is derived from an EMBL/GenBank/DDBJ whole genome shotgun (WGS) entry which is preliminary data.</text>
</comment>
<sequence length="297" mass="31721">MPTFSVSSLKNYLSQDKTYSVSAHKNNWDNLTLSEKEAAAIKLADLDAHPTFPRKKLFSWKIFTMTFLGLWLIVVTIIASVALAVDVDVNPDLVAKLKMANTALDRLKLLPKDSDWLFDFTTQAKYTFSPGGVVNANAATFPATVGNGMTMAMLNLGPCSMLPPHLHPRASNYVVAVSGTTATYMIMENGARTVSETLTPGKMTIFPEGSIHTMMNTGCENAQLVSALSSDDSGTTNLANSLFSLPSDIVGAVLGESATQLNATDAIIPAVGTGSNAGPEACLARCHAQGKMIKRTW</sequence>
<evidence type="ECO:0000256" key="2">
    <source>
        <dbReference type="ARBA" id="ARBA00007456"/>
    </source>
</evidence>
<dbReference type="PRINTS" id="PR00325">
    <property type="entry name" value="GERMIN"/>
</dbReference>
<evidence type="ECO:0000259" key="7">
    <source>
        <dbReference type="SMART" id="SM00835"/>
    </source>
</evidence>
<protein>
    <submittedName>
        <fullName evidence="8">Putative spherulin-1A</fullName>
    </submittedName>
</protein>
<dbReference type="PANTHER" id="PTHR31238">
    <property type="entry name" value="GERMIN-LIKE PROTEIN SUBFAMILY 3 MEMBER 3"/>
    <property type="match status" value="1"/>
</dbReference>
<keyword evidence="3" id="KW-0964">Secreted</keyword>
<dbReference type="InterPro" id="IPR006045">
    <property type="entry name" value="Cupin_1"/>
</dbReference>
<dbReference type="GO" id="GO:0030145">
    <property type="term" value="F:manganese ion binding"/>
    <property type="evidence" value="ECO:0007669"/>
    <property type="project" value="InterPro"/>
</dbReference>
<dbReference type="OrthoDB" id="1921208at2759"/>
<keyword evidence="5" id="KW-0464">Manganese</keyword>
<reference evidence="8 9" key="2">
    <citation type="submission" date="2015-05" db="EMBL/GenBank/DDBJ databases">
        <authorList>
            <person name="Morales-Cruz A."/>
            <person name="Amrine K.C."/>
            <person name="Cantu D."/>
        </authorList>
    </citation>
    <scope>NUCLEOTIDE SEQUENCE [LARGE SCALE GENOMIC DNA]</scope>
    <source>
        <strain evidence="8">UCRPC4</strain>
    </source>
</reference>
<dbReference type="SMART" id="SM00835">
    <property type="entry name" value="Cupin_1"/>
    <property type="match status" value="1"/>
</dbReference>
<organism evidence="8 9">
    <name type="scientific">Phaeomoniella chlamydospora</name>
    <name type="common">Phaeoacremonium chlamydosporum</name>
    <dbReference type="NCBI Taxonomy" id="158046"/>
    <lineage>
        <taxon>Eukaryota</taxon>
        <taxon>Fungi</taxon>
        <taxon>Dikarya</taxon>
        <taxon>Ascomycota</taxon>
        <taxon>Pezizomycotina</taxon>
        <taxon>Eurotiomycetes</taxon>
        <taxon>Chaetothyriomycetidae</taxon>
        <taxon>Phaeomoniellales</taxon>
        <taxon>Phaeomoniellaceae</taxon>
        <taxon>Phaeomoniella</taxon>
    </lineage>
</organism>
<keyword evidence="6" id="KW-0472">Membrane</keyword>
<dbReference type="GO" id="GO:0005576">
    <property type="term" value="C:extracellular region"/>
    <property type="evidence" value="ECO:0007669"/>
    <property type="project" value="UniProtKB-SubCell"/>
</dbReference>
<evidence type="ECO:0000313" key="8">
    <source>
        <dbReference type="EMBL" id="KKY26287.1"/>
    </source>
</evidence>
<keyword evidence="9" id="KW-1185">Reference proteome</keyword>
<evidence type="ECO:0000256" key="5">
    <source>
        <dbReference type="ARBA" id="ARBA00023211"/>
    </source>
</evidence>
<evidence type="ECO:0000313" key="9">
    <source>
        <dbReference type="Proteomes" id="UP000053317"/>
    </source>
</evidence>
<comment type="similarity">
    <text evidence="2">Belongs to the germin family.</text>
</comment>